<dbReference type="SUPFAM" id="SSF52540">
    <property type="entry name" value="P-loop containing nucleoside triphosphate hydrolases"/>
    <property type="match status" value="4"/>
</dbReference>
<evidence type="ECO:0000256" key="10">
    <source>
        <dbReference type="ARBA" id="ARBA00023034"/>
    </source>
</evidence>
<organism evidence="18 19">
    <name type="scientific">Gallus gallus</name>
    <name type="common">Chicken</name>
    <dbReference type="NCBI Taxonomy" id="9031"/>
    <lineage>
        <taxon>Eukaryota</taxon>
        <taxon>Metazoa</taxon>
        <taxon>Chordata</taxon>
        <taxon>Craniata</taxon>
        <taxon>Vertebrata</taxon>
        <taxon>Euteleostomi</taxon>
        <taxon>Archelosauria</taxon>
        <taxon>Archosauria</taxon>
        <taxon>Dinosauria</taxon>
        <taxon>Saurischia</taxon>
        <taxon>Theropoda</taxon>
        <taxon>Coelurosauria</taxon>
        <taxon>Aves</taxon>
        <taxon>Neognathae</taxon>
        <taxon>Galloanserae</taxon>
        <taxon>Galliformes</taxon>
        <taxon>Phasianidae</taxon>
        <taxon>Phasianinae</taxon>
        <taxon>Gallus</taxon>
    </lineage>
</organism>
<evidence type="ECO:0007829" key="20">
    <source>
        <dbReference type="PeptideAtlas" id="A0A8V1ADB3"/>
    </source>
</evidence>
<dbReference type="Pfam" id="PF04548">
    <property type="entry name" value="AIG1"/>
    <property type="match status" value="4"/>
</dbReference>
<evidence type="ECO:0000256" key="16">
    <source>
        <dbReference type="SAM" id="MobiDB-lite"/>
    </source>
</evidence>
<evidence type="ECO:0000256" key="2">
    <source>
        <dbReference type="ARBA" id="ARBA00004240"/>
    </source>
</evidence>
<dbReference type="GO" id="GO:0005783">
    <property type="term" value="C:endoplasmic reticulum"/>
    <property type="evidence" value="ECO:0007669"/>
    <property type="project" value="UniProtKB-SubCell"/>
</dbReference>
<evidence type="ECO:0000256" key="1">
    <source>
        <dbReference type="ARBA" id="ARBA00004173"/>
    </source>
</evidence>
<reference evidence="18" key="2">
    <citation type="submission" date="2025-08" db="UniProtKB">
        <authorList>
            <consortium name="Ensembl"/>
        </authorList>
    </citation>
    <scope>IDENTIFICATION</scope>
    <source>
        <strain evidence="18">broiler</strain>
    </source>
</reference>
<comment type="subcellular location">
    <subcellularLocation>
        <location evidence="3">Cytoplasm</location>
        <location evidence="3">Cytosol</location>
    </subcellularLocation>
    <subcellularLocation>
        <location evidence="2">Endoplasmic reticulum</location>
    </subcellularLocation>
    <subcellularLocation>
        <location evidence="4">Golgi apparatus</location>
    </subcellularLocation>
    <subcellularLocation>
        <location evidence="1">Mitochondrion</location>
    </subcellularLocation>
</comment>
<evidence type="ECO:0000256" key="7">
    <source>
        <dbReference type="ARBA" id="ARBA00022737"/>
    </source>
</evidence>
<evidence type="ECO:0000259" key="17">
    <source>
        <dbReference type="PROSITE" id="PS51720"/>
    </source>
</evidence>
<reference evidence="18" key="3">
    <citation type="submission" date="2025-09" db="UniProtKB">
        <authorList>
            <consortium name="Ensembl"/>
        </authorList>
    </citation>
    <scope>IDENTIFICATION</scope>
    <source>
        <strain evidence="18">broiler</strain>
    </source>
</reference>
<accession>A0A8V1ADB3</accession>
<dbReference type="Proteomes" id="UP000000539">
    <property type="component" value="Chromosome 2"/>
</dbReference>
<dbReference type="PANTHER" id="PTHR10903">
    <property type="entry name" value="GTPASE, IMAP FAMILY MEMBER-RELATED"/>
    <property type="match status" value="1"/>
</dbReference>
<comment type="similarity">
    <text evidence="5">Belongs to the TRAFAC class TrmE-Era-EngA-EngB-Septin-like GTPase superfamily. AIG1/Toc34/Toc159-like paraseptin GTPase family. IAN subfamily.</text>
</comment>
<evidence type="ECO:0000313" key="19">
    <source>
        <dbReference type="Proteomes" id="UP000000539"/>
    </source>
</evidence>
<dbReference type="Ensembl" id="ENSGALT00010065968.1">
    <property type="protein sequence ID" value="ENSGALP00010040234.1"/>
    <property type="gene ID" value="ENSGALG00010027210.1"/>
</dbReference>
<dbReference type="InterPro" id="IPR006703">
    <property type="entry name" value="G_AIG1"/>
</dbReference>
<proteinExistence type="evidence at protein level"/>
<evidence type="ECO:0000256" key="6">
    <source>
        <dbReference type="ARBA" id="ARBA00022490"/>
    </source>
</evidence>
<dbReference type="InterPro" id="IPR045058">
    <property type="entry name" value="GIMA/IAN/Toc"/>
</dbReference>
<evidence type="ECO:0000256" key="15">
    <source>
        <dbReference type="ARBA" id="ARBA00077278"/>
    </source>
</evidence>
<dbReference type="SMR" id="A0A8V1ADB3"/>
<keyword evidence="11" id="KW-0496">Mitochondrion</keyword>
<evidence type="ECO:0000256" key="4">
    <source>
        <dbReference type="ARBA" id="ARBA00004555"/>
    </source>
</evidence>
<feature type="domain" description="AIG1-type G" evidence="17">
    <location>
        <begin position="97"/>
        <end position="300"/>
    </location>
</feature>
<dbReference type="GO" id="GO:0005525">
    <property type="term" value="F:GTP binding"/>
    <property type="evidence" value="ECO:0007669"/>
    <property type="project" value="UniProtKB-KW"/>
</dbReference>
<dbReference type="GeneID" id="101751844"/>
<dbReference type="GO" id="GO:0005739">
    <property type="term" value="C:mitochondrion"/>
    <property type="evidence" value="ECO:0007669"/>
    <property type="project" value="UniProtKB-SubCell"/>
</dbReference>
<dbReference type="CTD" id="155038"/>
<evidence type="ECO:0000256" key="14">
    <source>
        <dbReference type="ARBA" id="ARBA00073539"/>
    </source>
</evidence>
<feature type="domain" description="AIG1-type G" evidence="17">
    <location>
        <begin position="772"/>
        <end position="975"/>
    </location>
</feature>
<keyword evidence="19" id="KW-1185">Reference proteome</keyword>
<dbReference type="GO" id="GO:0003924">
    <property type="term" value="F:GTPase activity"/>
    <property type="evidence" value="ECO:0000318"/>
    <property type="project" value="GO_Central"/>
</dbReference>
<evidence type="ECO:0000256" key="3">
    <source>
        <dbReference type="ARBA" id="ARBA00004514"/>
    </source>
</evidence>
<dbReference type="SMART" id="SM00382">
    <property type="entry name" value="AAA"/>
    <property type="match status" value="4"/>
</dbReference>
<evidence type="ECO:0000256" key="11">
    <source>
        <dbReference type="ARBA" id="ARBA00023128"/>
    </source>
</evidence>
<dbReference type="GO" id="GO:0005794">
    <property type="term" value="C:Golgi apparatus"/>
    <property type="evidence" value="ECO:0007669"/>
    <property type="project" value="UniProtKB-SubCell"/>
</dbReference>
<evidence type="ECO:0000313" key="18">
    <source>
        <dbReference type="Ensembl" id="ENSGALP00010040234.1"/>
    </source>
</evidence>
<evidence type="ECO:0000256" key="9">
    <source>
        <dbReference type="ARBA" id="ARBA00022824"/>
    </source>
</evidence>
<dbReference type="PANTHER" id="PTHR10903:SF170">
    <property type="entry name" value="GTPASE IMAP FAMILY MEMBER 7"/>
    <property type="match status" value="1"/>
</dbReference>
<keyword evidence="8" id="KW-0547">Nucleotide-binding</keyword>
<dbReference type="InterPro" id="IPR003593">
    <property type="entry name" value="AAA+_ATPase"/>
</dbReference>
<dbReference type="RefSeq" id="XP_015136658.2">
    <property type="nucleotide sequence ID" value="XM_015281172.4"/>
</dbReference>
<dbReference type="InterPro" id="IPR027417">
    <property type="entry name" value="P-loop_NTPase"/>
</dbReference>
<dbReference type="FunFam" id="3.40.50.300:FF:000536">
    <property type="entry name" value="GTPase IMAP family member 8"/>
    <property type="match status" value="4"/>
</dbReference>
<dbReference type="OrthoDB" id="8954335at2759"/>
<dbReference type="Gene3D" id="3.40.50.300">
    <property type="entry name" value="P-loop containing nucleotide triphosphate hydrolases"/>
    <property type="match status" value="4"/>
</dbReference>
<evidence type="ECO:0000256" key="13">
    <source>
        <dbReference type="ARBA" id="ARBA00056809"/>
    </source>
</evidence>
<evidence type="ECO:0000256" key="12">
    <source>
        <dbReference type="ARBA" id="ARBA00023134"/>
    </source>
</evidence>
<feature type="domain" description="AIG1-type G" evidence="17">
    <location>
        <begin position="547"/>
        <end position="750"/>
    </location>
</feature>
<dbReference type="PROSITE" id="PS51720">
    <property type="entry name" value="G_AIG1"/>
    <property type="match status" value="4"/>
</dbReference>
<feature type="domain" description="AIG1-type G" evidence="17">
    <location>
        <begin position="322"/>
        <end position="525"/>
    </location>
</feature>
<reference evidence="18" key="1">
    <citation type="submission" date="2020-11" db="EMBL/GenBank/DDBJ databases">
        <title>Gallus gallus (Chicken) genome, bGalGal1, GRCg7b, maternal haplotype autosomes + Z &amp; W.</title>
        <authorList>
            <person name="Warren W."/>
            <person name="Formenti G."/>
            <person name="Fedrigo O."/>
            <person name="Haase B."/>
            <person name="Mountcastle J."/>
            <person name="Balacco J."/>
            <person name="Tracey A."/>
            <person name="Schneider V."/>
            <person name="Okimoto R."/>
            <person name="Cheng H."/>
            <person name="Hawken R."/>
            <person name="Howe K."/>
            <person name="Jarvis E.D."/>
        </authorList>
    </citation>
    <scope>NUCLEOTIDE SEQUENCE [LARGE SCALE GENOMIC DNA]</scope>
    <source>
        <strain evidence="18">Broiler</strain>
    </source>
</reference>
<evidence type="ECO:0000256" key="8">
    <source>
        <dbReference type="ARBA" id="ARBA00022741"/>
    </source>
</evidence>
<keyword evidence="12" id="KW-0342">GTP-binding</keyword>
<comment type="function">
    <text evidence="13">Exerts an anti-apoptotic effect in the immune system and is involved in responses to infections.</text>
</comment>
<evidence type="ECO:0000256" key="5">
    <source>
        <dbReference type="ARBA" id="ARBA00008535"/>
    </source>
</evidence>
<dbReference type="OMA" id="HMIDAMV"/>
<keyword evidence="9" id="KW-0256">Endoplasmic reticulum</keyword>
<sequence>MADRAAETGAAVPPRDCASSESPAEAVGTERRGTEREEDGEEEKSGAGGPDGSEPKRRESGARAESAEKGHESGDGACGSTAEKRGEPRDGAPVGGGSQLRILLVGKTGSGKSATGNTILGMEVFESKLSDSSVTSDYSKAEGSFYGRTIEVVDTPGLFDTREGNLKTAEKIKNGLRYLSTGVHAIVFVMQLGRITKEEQEVVEWVTKIFHVEAQRYTILLFTRAEELEDAEGLKCFVEESSYLKALAAKCGNRYIAFSNRATREARDGQAAELIHMIDAMVEQNGDAPRYTREMLEKDRRNFLEKAPHVSAMPVSGHHSTGSQLSIILVGKTGSGKSAAGNTILGREEFKSKLSDSSVTCDYNSAKSIFCGRTIEVVDTPGLFDTREGNLKTAEKIKNGLRYLSTGVHAIVFVMQLGRITKEEQEVVEWVTKIFHIEAQRYTVLLFTRAEELEDAGGLKGFVEESSYLKALAAKCGNRYIAFSNRATREARDGQAAELIHMIDAMVEQNGDAPRYTREMLEKDRRNFLEKAPYASALPMAGHHSTGSQLSIILVGKTGSGKSAAGNTILGREEFKSKLSDSSVTCDYNSAKSIFCGRTIEVVDTPGLFDTREGNLKTAEKIKNGLRYLSTGVHAIVFVMQLGRITKEEQEVVEWVTKIFHIEAQRYTVLLFTRAEELEDAGGLKGFVEESSYLKALAAKCGNRYIAFSNRATREARDGQAAELIHMIDAMVEQNGDAPRYTREMLEKDRRNFLEKAPHVSAVPVSGHHSTGSQLSIILVGKTGSGKSATGNTILGKEAFCSTLSAHSVTHNCEKAKGHFCGRPIIVVDTPGLFDTGEVIRTSIEKIKNAFQNLCAGVHAIILVMQLGLFTREEQEVAEWLTKIFHTEGRNYTILLFTRAEELEHPEALKAFIEGSSYLKGLAAKCGNRYIGFSNKATREVKDGQVEELIHMIDAMVEENGDAPCYTREMLEEDTQELSRLCTIL</sequence>
<keyword evidence="7" id="KW-0677">Repeat</keyword>
<gene>
    <name evidence="18" type="primary">GIMAP8</name>
</gene>
<dbReference type="KEGG" id="gga:101751844"/>
<protein>
    <recommendedName>
        <fullName evidence="14">GTPase IMAP family member 8</fullName>
    </recommendedName>
    <alternativeName>
        <fullName evidence="15">Immune-associated nucleotide-binding protein 9</fullName>
    </alternativeName>
</protein>
<dbReference type="GO" id="GO:0005829">
    <property type="term" value="C:cytosol"/>
    <property type="evidence" value="ECO:0007669"/>
    <property type="project" value="UniProtKB-SubCell"/>
</dbReference>
<keyword evidence="20" id="KW-1267">Proteomics identification</keyword>
<keyword evidence="6" id="KW-0963">Cytoplasm</keyword>
<dbReference type="AlphaFoldDB" id="A0A8V1ADB3"/>
<dbReference type="GeneTree" id="ENSGT00940000159509"/>
<keyword evidence="10" id="KW-0333">Golgi apparatus</keyword>
<name>A0A8V1ADB3_CHICK</name>
<feature type="compositionally biased region" description="Basic and acidic residues" evidence="16">
    <location>
        <begin position="53"/>
        <end position="74"/>
    </location>
</feature>
<feature type="region of interest" description="Disordered" evidence="16">
    <location>
        <begin position="1"/>
        <end position="98"/>
    </location>
</feature>